<dbReference type="PROSITE" id="PS51197">
    <property type="entry name" value="HTH_RRF2_2"/>
    <property type="match status" value="1"/>
</dbReference>
<dbReference type="Pfam" id="PF02082">
    <property type="entry name" value="Rrf2"/>
    <property type="match status" value="1"/>
</dbReference>
<organism evidence="1 2">
    <name type="scientific">Chitinophaga horti</name>
    <dbReference type="NCBI Taxonomy" id="2920382"/>
    <lineage>
        <taxon>Bacteria</taxon>
        <taxon>Pseudomonadati</taxon>
        <taxon>Bacteroidota</taxon>
        <taxon>Chitinophagia</taxon>
        <taxon>Chitinophagales</taxon>
        <taxon>Chitinophagaceae</taxon>
        <taxon>Chitinophaga</taxon>
    </lineage>
</organism>
<reference evidence="1" key="1">
    <citation type="submission" date="2022-10" db="EMBL/GenBank/DDBJ databases">
        <title>Chitinophaga sp. nov., isolated from soil.</title>
        <authorList>
            <person name="Jeon C.O."/>
        </authorList>
    </citation>
    <scope>NUCLEOTIDE SEQUENCE</scope>
    <source>
        <strain evidence="1">R8</strain>
    </source>
</reference>
<dbReference type="InterPro" id="IPR036388">
    <property type="entry name" value="WH-like_DNA-bd_sf"/>
</dbReference>
<proteinExistence type="predicted"/>
<dbReference type="PROSITE" id="PS51257">
    <property type="entry name" value="PROKAR_LIPOPROTEIN"/>
    <property type="match status" value="1"/>
</dbReference>
<dbReference type="EMBL" id="CP107006">
    <property type="protein sequence ID" value="UYQ95125.1"/>
    <property type="molecule type" value="Genomic_DNA"/>
</dbReference>
<dbReference type="Gene3D" id="1.10.10.10">
    <property type="entry name" value="Winged helix-like DNA-binding domain superfamily/Winged helix DNA-binding domain"/>
    <property type="match status" value="1"/>
</dbReference>
<dbReference type="InterPro" id="IPR000944">
    <property type="entry name" value="Tscrpt_reg_Rrf2"/>
</dbReference>
<name>A0ABY6J6I1_9BACT</name>
<dbReference type="RefSeq" id="WP_264282910.1">
    <property type="nucleotide sequence ID" value="NZ_CP107006.1"/>
</dbReference>
<evidence type="ECO:0000313" key="2">
    <source>
        <dbReference type="Proteomes" id="UP001162741"/>
    </source>
</evidence>
<dbReference type="PANTHER" id="PTHR33221">
    <property type="entry name" value="WINGED HELIX-TURN-HELIX TRANSCRIPTIONAL REGULATOR, RRF2 FAMILY"/>
    <property type="match status" value="1"/>
</dbReference>
<protein>
    <submittedName>
        <fullName evidence="1">Rrf2 family transcriptional regulator</fullName>
    </submittedName>
</protein>
<dbReference type="InterPro" id="IPR036390">
    <property type="entry name" value="WH_DNA-bd_sf"/>
</dbReference>
<gene>
    <name evidence="1" type="ORF">MKQ68_08450</name>
</gene>
<dbReference type="SUPFAM" id="SSF46785">
    <property type="entry name" value="Winged helix' DNA-binding domain"/>
    <property type="match status" value="1"/>
</dbReference>
<sequence length="135" mass="14655">MNNGRFAISVHILTLLACEDGLVSSEYLAGSMKVNPVLVRKELANLRNFGLVESKEGKGGGSTLAKPANSIRMSDVYEAVKPATLLGKNRNEPNPECTVGRQINDHLDALYAEAEASLLKSLGKKTLAEFVRQFH</sequence>
<keyword evidence="2" id="KW-1185">Reference proteome</keyword>
<accession>A0ABY6J6I1</accession>
<dbReference type="Proteomes" id="UP001162741">
    <property type="component" value="Chromosome"/>
</dbReference>
<dbReference type="PANTHER" id="PTHR33221:SF15">
    <property type="entry name" value="HTH-TYPE TRANSCRIPTIONAL REGULATOR YWGB-RELATED"/>
    <property type="match status" value="1"/>
</dbReference>
<evidence type="ECO:0000313" key="1">
    <source>
        <dbReference type="EMBL" id="UYQ95125.1"/>
    </source>
</evidence>